<evidence type="ECO:0000313" key="8">
    <source>
        <dbReference type="Proteomes" id="UP000037397"/>
    </source>
</evidence>
<feature type="domain" description="ABC-2 type transporter transmembrane" evidence="6">
    <location>
        <begin position="22"/>
        <end position="319"/>
    </location>
</feature>
<dbReference type="GO" id="GO:0016020">
    <property type="term" value="C:membrane"/>
    <property type="evidence" value="ECO:0007669"/>
    <property type="project" value="UniProtKB-SubCell"/>
</dbReference>
<evidence type="ECO:0000256" key="3">
    <source>
        <dbReference type="ARBA" id="ARBA00022989"/>
    </source>
</evidence>
<comment type="caution">
    <text evidence="7">The sequence shown here is derived from an EMBL/GenBank/DDBJ whole genome shotgun (WGS) entry which is preliminary data.</text>
</comment>
<dbReference type="GO" id="GO:0140359">
    <property type="term" value="F:ABC-type transporter activity"/>
    <property type="evidence" value="ECO:0007669"/>
    <property type="project" value="InterPro"/>
</dbReference>
<dbReference type="AlphaFoldDB" id="A0A0L6CNF9"/>
<dbReference type="Pfam" id="PF12698">
    <property type="entry name" value="ABC2_membrane_3"/>
    <property type="match status" value="1"/>
</dbReference>
<evidence type="ECO:0000256" key="5">
    <source>
        <dbReference type="SAM" id="Phobius"/>
    </source>
</evidence>
<dbReference type="STRING" id="1631356.VV01_04330"/>
<sequence length="335" mass="34796">MDDLRDAVTPRTVGLVLGVLLLQLGFILSYVGAFHAPTPHDVPVAVVAPAQQRAAIVERLNGIDGSPLKATAASSEQEARAQVERGDRSAAFIVDPSSTRDRLLVASGGGSAVVTAVEQVLTRVDASQQRTLTTTDVVPLEDNDARGLTGFYLVVGWIVGGYLVASLLGVAKGSRPATLRRAAIRLGATVPYAVLSGLGGTLIVDQVLGALTGHFWPMWGLGILLVLAAATVTIAFQTMFGVLGIGATVLLFVVLGNPSAGGPYPSPLLPAFWRAIGPWIPNGAGTDAIRRIVYFDGHDVTSNLVVICAYALVGAVVALAAAHLKSRPRNEADSV</sequence>
<dbReference type="OrthoDB" id="3288304at2"/>
<evidence type="ECO:0000256" key="4">
    <source>
        <dbReference type="ARBA" id="ARBA00023136"/>
    </source>
</evidence>
<dbReference type="PANTHER" id="PTHR43077">
    <property type="entry name" value="TRANSPORT PERMEASE YVFS-RELATED"/>
    <property type="match status" value="1"/>
</dbReference>
<comment type="subcellular location">
    <subcellularLocation>
        <location evidence="1">Membrane</location>
        <topology evidence="1">Multi-pass membrane protein</topology>
    </subcellularLocation>
</comment>
<name>A0A0L6CNF9_9MICO</name>
<evidence type="ECO:0000256" key="1">
    <source>
        <dbReference type="ARBA" id="ARBA00004141"/>
    </source>
</evidence>
<keyword evidence="8" id="KW-1185">Reference proteome</keyword>
<dbReference type="EMBL" id="LAIR01000002">
    <property type="protein sequence ID" value="KNX39190.1"/>
    <property type="molecule type" value="Genomic_DNA"/>
</dbReference>
<feature type="transmembrane region" description="Helical" evidence="5">
    <location>
        <begin position="304"/>
        <end position="324"/>
    </location>
</feature>
<feature type="transmembrane region" description="Helical" evidence="5">
    <location>
        <begin position="12"/>
        <end position="33"/>
    </location>
</feature>
<gene>
    <name evidence="7" type="ORF">VV01_04330</name>
</gene>
<organism evidence="7 8">
    <name type="scientific">Luteipulveratus halotolerans</name>
    <dbReference type="NCBI Taxonomy" id="1631356"/>
    <lineage>
        <taxon>Bacteria</taxon>
        <taxon>Bacillati</taxon>
        <taxon>Actinomycetota</taxon>
        <taxon>Actinomycetes</taxon>
        <taxon>Micrococcales</taxon>
        <taxon>Dermacoccaceae</taxon>
        <taxon>Luteipulveratus</taxon>
    </lineage>
</organism>
<dbReference type="InterPro" id="IPR051328">
    <property type="entry name" value="T7SS_ABC-Transporter"/>
</dbReference>
<feature type="transmembrane region" description="Helical" evidence="5">
    <location>
        <begin position="150"/>
        <end position="171"/>
    </location>
</feature>
<evidence type="ECO:0000313" key="7">
    <source>
        <dbReference type="EMBL" id="KNX39190.1"/>
    </source>
</evidence>
<dbReference type="Proteomes" id="UP000037397">
    <property type="component" value="Unassembled WGS sequence"/>
</dbReference>
<feature type="transmembrane region" description="Helical" evidence="5">
    <location>
        <begin position="183"/>
        <end position="204"/>
    </location>
</feature>
<feature type="transmembrane region" description="Helical" evidence="5">
    <location>
        <begin position="242"/>
        <end position="260"/>
    </location>
</feature>
<accession>A0A0L6CNF9</accession>
<proteinExistence type="predicted"/>
<dbReference type="PATRIC" id="fig|1631356.3.peg.803"/>
<keyword evidence="3 5" id="KW-1133">Transmembrane helix</keyword>
<evidence type="ECO:0000259" key="6">
    <source>
        <dbReference type="Pfam" id="PF12698"/>
    </source>
</evidence>
<protein>
    <submittedName>
        <fullName evidence="7">Membrane protein</fullName>
    </submittedName>
</protein>
<dbReference type="InterPro" id="IPR013525">
    <property type="entry name" value="ABC2_TM"/>
</dbReference>
<keyword evidence="2 5" id="KW-0812">Transmembrane</keyword>
<reference evidence="8" key="1">
    <citation type="submission" date="2015-03" db="EMBL/GenBank/DDBJ databases">
        <title>Luteipulveratus halotolerans sp. nov., a novel actinobacterium (Dermacoccaceae) from Sarawak, Malaysia.</title>
        <authorList>
            <person name="Juboi H."/>
            <person name="Basik A."/>
            <person name="Shamsul S.S."/>
            <person name="Arnold P."/>
            <person name="Schmitt E.K."/>
            <person name="Sanglier J.-J."/>
            <person name="Yeo T."/>
        </authorList>
    </citation>
    <scope>NUCLEOTIDE SEQUENCE [LARGE SCALE GENOMIC DNA]</scope>
    <source>
        <strain evidence="8">C296001</strain>
    </source>
</reference>
<evidence type="ECO:0000256" key="2">
    <source>
        <dbReference type="ARBA" id="ARBA00022692"/>
    </source>
</evidence>
<feature type="transmembrane region" description="Helical" evidence="5">
    <location>
        <begin position="216"/>
        <end position="235"/>
    </location>
</feature>
<keyword evidence="4 5" id="KW-0472">Membrane</keyword>
<dbReference type="PANTHER" id="PTHR43077:SF10">
    <property type="entry name" value="TRANSPORT PERMEASE PROTEIN"/>
    <property type="match status" value="1"/>
</dbReference>